<feature type="domain" description="Solute-binding protein family 5" evidence="6">
    <location>
        <begin position="94"/>
        <end position="459"/>
    </location>
</feature>
<feature type="signal peptide" evidence="5">
    <location>
        <begin position="1"/>
        <end position="32"/>
    </location>
</feature>
<gene>
    <name evidence="7" type="ORF">QI031_11965</name>
</gene>
<dbReference type="EMBL" id="CP124543">
    <property type="protein sequence ID" value="WGV28136.1"/>
    <property type="molecule type" value="Genomic_DNA"/>
</dbReference>
<dbReference type="Gene3D" id="3.40.190.10">
    <property type="entry name" value="Periplasmic binding protein-like II"/>
    <property type="match status" value="1"/>
</dbReference>
<sequence length="549" mass="60999">MTWFCLSMRRWNRITQFLSLFCLCLFLVISCAPRPQTTTPSNSGSGTTGDGRITIGTTLKPRTLDPADAYELASLGLVINLSDRLYYYEPGSTEIKPQLATALPQVSADGLTYTIPLRQGVVFHDGTPFNAEAMTFSIQRFIENKGKPSFLLADTVASVKATGENELTIKLKKPFAAFPSLLAFSGVCAVSPKVYEIAPGKFKPNTFVGTGPYKLAQYGTDSLRFDVFDKYWGNKPANKGINIQIQTSPVNLFNAFRTGAVDVAYLSLQPDQVRSLEESAKKGNWQAITAQSSVVSYLVLNRNQQPLDKPEVRQAVAAIIDRPLINQRVLYNQADPLYSMIPTTFDVSQPLFKDKYGDAKFDQAKQLLTSAGFSKTNPAKVQVWYPSSSPTRSLAAQTLKSLADTKMDGILQFEVITVEGPTFFKDISKGLYPAALLDWYPDFLDPDNYIQPFLACQKGSAAKGCEDGGSQTQGSFYYSETMNQLIDQERKEQNPQARQKIFAEIQTQVTNDVPYVPLWQNKDYVFAQKGISDVKLDPTQNLIYKTIKK</sequence>
<keyword evidence="4 5" id="KW-0732">Signal</keyword>
<evidence type="ECO:0000256" key="5">
    <source>
        <dbReference type="SAM" id="SignalP"/>
    </source>
</evidence>
<dbReference type="RefSeq" id="WP_281485368.1">
    <property type="nucleotide sequence ID" value="NZ_CP124543.1"/>
</dbReference>
<dbReference type="Proteomes" id="UP001223520">
    <property type="component" value="Chromosome"/>
</dbReference>
<evidence type="ECO:0000313" key="7">
    <source>
        <dbReference type="EMBL" id="WGV28136.1"/>
    </source>
</evidence>
<dbReference type="SUPFAM" id="SSF53850">
    <property type="entry name" value="Periplasmic binding protein-like II"/>
    <property type="match status" value="1"/>
</dbReference>
<dbReference type="KEGG" id="hbq:QI031_11965"/>
<proteinExistence type="inferred from homology"/>
<dbReference type="GO" id="GO:0043190">
    <property type="term" value="C:ATP-binding cassette (ABC) transporter complex"/>
    <property type="evidence" value="ECO:0007669"/>
    <property type="project" value="InterPro"/>
</dbReference>
<protein>
    <submittedName>
        <fullName evidence="7">ABC transporter substrate-binding protein</fullName>
    </submittedName>
</protein>
<feature type="chain" id="PRO_5042546253" evidence="5">
    <location>
        <begin position="33"/>
        <end position="549"/>
    </location>
</feature>
<dbReference type="PANTHER" id="PTHR30290">
    <property type="entry name" value="PERIPLASMIC BINDING COMPONENT OF ABC TRANSPORTER"/>
    <property type="match status" value="1"/>
</dbReference>
<reference evidence="7 8" key="1">
    <citation type="journal article" date="2023" name="Limnol Oceanogr Lett">
        <title>Environmental adaptations by the intertidal Antarctic cyanobacterium Halotia branconii CENA392 as revealed using long-read genome sequencing.</title>
        <authorList>
            <person name="Dextro R.B."/>
            <person name="Delbaje E."/>
            <person name="Freitas P.N.N."/>
            <person name="Geraldes V."/>
            <person name="Pinto E."/>
            <person name="Long P.F."/>
            <person name="Fiore M.F."/>
        </authorList>
    </citation>
    <scope>NUCLEOTIDE SEQUENCE [LARGE SCALE GENOMIC DNA]</scope>
    <source>
        <strain evidence="7 8">CENA392</strain>
    </source>
</reference>
<dbReference type="InterPro" id="IPR030678">
    <property type="entry name" value="Peptide/Ni-bd"/>
</dbReference>
<dbReference type="CDD" id="cd08519">
    <property type="entry name" value="PBP2_NikA_DppA_OppA_like_20"/>
    <property type="match status" value="1"/>
</dbReference>
<keyword evidence="3" id="KW-0813">Transport</keyword>
<dbReference type="AlphaFoldDB" id="A0AAJ6PBS4"/>
<evidence type="ECO:0000256" key="4">
    <source>
        <dbReference type="ARBA" id="ARBA00022729"/>
    </source>
</evidence>
<evidence type="ECO:0000256" key="3">
    <source>
        <dbReference type="ARBA" id="ARBA00022448"/>
    </source>
</evidence>
<dbReference type="GO" id="GO:0042597">
    <property type="term" value="C:periplasmic space"/>
    <property type="evidence" value="ECO:0007669"/>
    <property type="project" value="UniProtKB-ARBA"/>
</dbReference>
<dbReference type="GO" id="GO:1904680">
    <property type="term" value="F:peptide transmembrane transporter activity"/>
    <property type="evidence" value="ECO:0007669"/>
    <property type="project" value="TreeGrafter"/>
</dbReference>
<dbReference type="Pfam" id="PF00496">
    <property type="entry name" value="SBP_bac_5"/>
    <property type="match status" value="1"/>
</dbReference>
<dbReference type="PANTHER" id="PTHR30290:SF10">
    <property type="entry name" value="PERIPLASMIC OLIGOPEPTIDE-BINDING PROTEIN-RELATED"/>
    <property type="match status" value="1"/>
</dbReference>
<dbReference type="GO" id="GO:0015833">
    <property type="term" value="P:peptide transport"/>
    <property type="evidence" value="ECO:0007669"/>
    <property type="project" value="TreeGrafter"/>
</dbReference>
<comment type="subcellular location">
    <subcellularLocation>
        <location evidence="1">Cell envelope</location>
    </subcellularLocation>
</comment>
<evidence type="ECO:0000256" key="1">
    <source>
        <dbReference type="ARBA" id="ARBA00004196"/>
    </source>
</evidence>
<evidence type="ECO:0000259" key="6">
    <source>
        <dbReference type="Pfam" id="PF00496"/>
    </source>
</evidence>
<comment type="similarity">
    <text evidence="2">Belongs to the bacterial solute-binding protein 5 family.</text>
</comment>
<evidence type="ECO:0000313" key="8">
    <source>
        <dbReference type="Proteomes" id="UP001223520"/>
    </source>
</evidence>
<evidence type="ECO:0000256" key="2">
    <source>
        <dbReference type="ARBA" id="ARBA00005695"/>
    </source>
</evidence>
<keyword evidence="8" id="KW-1185">Reference proteome</keyword>
<accession>A0AAJ6PBS4</accession>
<name>A0AAJ6PBS4_9CYAN</name>
<dbReference type="InterPro" id="IPR000914">
    <property type="entry name" value="SBP_5_dom"/>
</dbReference>
<dbReference type="PIRSF" id="PIRSF002741">
    <property type="entry name" value="MppA"/>
    <property type="match status" value="1"/>
</dbReference>
<dbReference type="InterPro" id="IPR039424">
    <property type="entry name" value="SBP_5"/>
</dbReference>
<organism evidence="7 8">
    <name type="scientific">Halotia branconii CENA392</name>
    <dbReference type="NCBI Taxonomy" id="1539056"/>
    <lineage>
        <taxon>Bacteria</taxon>
        <taxon>Bacillati</taxon>
        <taxon>Cyanobacteriota</taxon>
        <taxon>Cyanophyceae</taxon>
        <taxon>Nostocales</taxon>
        <taxon>Nodulariaceae</taxon>
        <taxon>Halotia</taxon>
    </lineage>
</organism>
<dbReference type="Gene3D" id="3.90.76.10">
    <property type="entry name" value="Dipeptide-binding Protein, Domain 1"/>
    <property type="match status" value="1"/>
</dbReference>
<dbReference type="GO" id="GO:0030313">
    <property type="term" value="C:cell envelope"/>
    <property type="evidence" value="ECO:0007669"/>
    <property type="project" value="UniProtKB-SubCell"/>
</dbReference>
<dbReference type="Gene3D" id="3.10.105.10">
    <property type="entry name" value="Dipeptide-binding Protein, Domain 3"/>
    <property type="match status" value="1"/>
</dbReference>